<reference evidence="2 3" key="1">
    <citation type="submission" date="2016-10" db="EMBL/GenBank/DDBJ databases">
        <authorList>
            <person name="Varghese N."/>
            <person name="Submissions S."/>
        </authorList>
    </citation>
    <scope>NUCLEOTIDE SEQUENCE [LARGE SCALE GENOMIC DNA]</scope>
    <source>
        <strain evidence="2 3">PDC82</strain>
    </source>
</reference>
<evidence type="ECO:0000313" key="3">
    <source>
        <dbReference type="Proteomes" id="UP000198917"/>
    </source>
</evidence>
<gene>
    <name evidence="2" type="ORF">SAMN05428983_0874</name>
</gene>
<feature type="compositionally biased region" description="Basic and acidic residues" evidence="1">
    <location>
        <begin position="47"/>
        <end position="57"/>
    </location>
</feature>
<dbReference type="Proteomes" id="UP000198917">
    <property type="component" value="Unassembled WGS sequence"/>
</dbReference>
<organism evidence="2 3">
    <name type="scientific">Agrobacterium fabrum</name>
    <dbReference type="NCBI Taxonomy" id="1176649"/>
    <lineage>
        <taxon>Bacteria</taxon>
        <taxon>Pseudomonadati</taxon>
        <taxon>Pseudomonadota</taxon>
        <taxon>Alphaproteobacteria</taxon>
        <taxon>Hyphomicrobiales</taxon>
        <taxon>Rhizobiaceae</taxon>
        <taxon>Rhizobium/Agrobacterium group</taxon>
        <taxon>Agrobacterium</taxon>
        <taxon>Agrobacterium tumefaciens complex</taxon>
    </lineage>
</organism>
<dbReference type="AlphaFoldDB" id="A0A7Z7BHK0"/>
<proteinExistence type="predicted"/>
<name>A0A7Z7BHK0_9HYPH</name>
<evidence type="ECO:0000256" key="1">
    <source>
        <dbReference type="SAM" id="MobiDB-lite"/>
    </source>
</evidence>
<evidence type="ECO:0000313" key="2">
    <source>
        <dbReference type="EMBL" id="SDJ26152.1"/>
    </source>
</evidence>
<comment type="caution">
    <text evidence="2">The sequence shown here is derived from an EMBL/GenBank/DDBJ whole genome shotgun (WGS) entry which is preliminary data.</text>
</comment>
<feature type="region of interest" description="Disordered" evidence="1">
    <location>
        <begin position="36"/>
        <end position="74"/>
    </location>
</feature>
<dbReference type="RefSeq" id="WP_092731871.1">
    <property type="nucleotide sequence ID" value="NZ_FNEW01000001.1"/>
</dbReference>
<protein>
    <submittedName>
        <fullName evidence="2">Uncharacterized protein</fullName>
    </submittedName>
</protein>
<dbReference type="EMBL" id="FNEW01000001">
    <property type="protein sequence ID" value="SDJ26152.1"/>
    <property type="molecule type" value="Genomic_DNA"/>
</dbReference>
<sequence length="157" mass="16864">MSLEAAVTELTSSINKLINITQALHDLRADAIEKTTAAAATGPKSTTKADKADKTAADKGAISDNPDNRVNPIDALTDAASDYIGASDREEERAARKEKVKALLNHEKIRDPKVEAGKGLFSTIQPEAHDLFKSQIAKLKEKGDITTPKKADDDLLD</sequence>
<accession>A0A7Z7BHK0</accession>